<proteinExistence type="predicted"/>
<evidence type="ECO:0000256" key="1">
    <source>
        <dbReference type="SAM" id="Phobius"/>
    </source>
</evidence>
<gene>
    <name evidence="2" type="ORF">EUA93_14045</name>
</gene>
<feature type="transmembrane region" description="Helical" evidence="1">
    <location>
        <begin position="35"/>
        <end position="57"/>
    </location>
</feature>
<dbReference type="AlphaFoldDB" id="A0A4Q2S157"/>
<evidence type="ECO:0000313" key="2">
    <source>
        <dbReference type="EMBL" id="RYB95360.1"/>
    </source>
</evidence>
<dbReference type="RefSeq" id="WP_129400700.1">
    <property type="nucleotide sequence ID" value="NZ_SDWT01000001.1"/>
</dbReference>
<evidence type="ECO:0000313" key="3">
    <source>
        <dbReference type="Proteomes" id="UP000294071"/>
    </source>
</evidence>
<feature type="transmembrane region" description="Helical" evidence="1">
    <location>
        <begin position="109"/>
        <end position="129"/>
    </location>
</feature>
<feature type="transmembrane region" description="Helical" evidence="1">
    <location>
        <begin position="69"/>
        <end position="89"/>
    </location>
</feature>
<name>A0A4Q2S157_9ACTN</name>
<protein>
    <submittedName>
        <fullName evidence="2">Uncharacterized protein</fullName>
    </submittedName>
</protein>
<feature type="transmembrane region" description="Helical" evidence="1">
    <location>
        <begin position="7"/>
        <end position="29"/>
    </location>
</feature>
<accession>A0A4Q2S157</accession>
<dbReference type="Proteomes" id="UP000294071">
    <property type="component" value="Unassembled WGS sequence"/>
</dbReference>
<keyword evidence="1" id="KW-0472">Membrane</keyword>
<comment type="caution">
    <text evidence="2">The sequence shown here is derived from an EMBL/GenBank/DDBJ whole genome shotgun (WGS) entry which is preliminary data.</text>
</comment>
<dbReference type="OrthoDB" id="9839927at2"/>
<reference evidence="2 3" key="1">
    <citation type="submission" date="2019-01" db="EMBL/GenBank/DDBJ databases">
        <title>Novel species of Nocardioides.</title>
        <authorList>
            <person name="Liu Q."/>
            <person name="Xin Y.-H."/>
        </authorList>
    </citation>
    <scope>NUCLEOTIDE SEQUENCE [LARGE SCALE GENOMIC DNA]</scope>
    <source>
        <strain evidence="2 3">CGMCC 4.6882</strain>
    </source>
</reference>
<keyword evidence="1" id="KW-0812">Transmembrane</keyword>
<keyword evidence="3" id="KW-1185">Reference proteome</keyword>
<organism evidence="2 3">
    <name type="scientific">Nocardioides oleivorans</name>
    <dbReference type="NCBI Taxonomy" id="273676"/>
    <lineage>
        <taxon>Bacteria</taxon>
        <taxon>Bacillati</taxon>
        <taxon>Actinomycetota</taxon>
        <taxon>Actinomycetes</taxon>
        <taxon>Propionibacteriales</taxon>
        <taxon>Nocardioidaceae</taxon>
        <taxon>Nocardioides</taxon>
    </lineage>
</organism>
<sequence length="133" mass="13897">MKGVFSILLRLAIIGFGLILYTEVAVPQMNKTGDVAIGAGLIAFGALALVGFAGGLLDGMGQGALTSALWWLAIAAGVALGWWMIPPWLRNTTDYDYATLLEQSRDVVPFIFGLVAGPAVLASCIGGVMRRGV</sequence>
<dbReference type="EMBL" id="SDWT01000001">
    <property type="protein sequence ID" value="RYB95360.1"/>
    <property type="molecule type" value="Genomic_DNA"/>
</dbReference>
<keyword evidence="1" id="KW-1133">Transmembrane helix</keyword>